<evidence type="ECO:0000313" key="11">
    <source>
        <dbReference type="Proteomes" id="UP000184063"/>
    </source>
</evidence>
<dbReference type="FunFam" id="3.40.640.10:FF:000011">
    <property type="entry name" value="Ornithine aminotransferase"/>
    <property type="match status" value="1"/>
</dbReference>
<evidence type="ECO:0000256" key="9">
    <source>
        <dbReference type="RuleBase" id="RU365036"/>
    </source>
</evidence>
<dbReference type="GO" id="GO:0010121">
    <property type="term" value="P:L-arginine catabolic process to proline via ornithine"/>
    <property type="evidence" value="ECO:0007669"/>
    <property type="project" value="TreeGrafter"/>
</dbReference>
<dbReference type="InterPro" id="IPR010164">
    <property type="entry name" value="Orn_aminotrans"/>
</dbReference>
<keyword evidence="7 8" id="KW-0663">Pyridoxal phosphate</keyword>
<evidence type="ECO:0000313" key="10">
    <source>
        <dbReference type="EMBL" id="OJZ83021.1"/>
    </source>
</evidence>
<dbReference type="Gene3D" id="3.90.1150.10">
    <property type="entry name" value="Aspartate Aminotransferase, domain 1"/>
    <property type="match status" value="1"/>
</dbReference>
<sequence length="415" mass="44851">APTTQEYIALNEQFCAPTHAPIPIVLKKGQGARVWDIDGNEYIDFLSAFSVVNQGHCHPQILKAMMDQCQKLSLCTSAFQNESYPFLCKKVCELLGYDLAASMNSGSEAVDLAIKISRKWAYNVKKIQPNCAKVLTVTGNYHGKIMAPLSGSSNADIRDGFGPFVPLVGPEVAGFPVRFNSVDDMKNALEKDGKDIAAVIIECVQGYGGCLPAEPGYLQAVQELCRQHNVLFVADEIQTGFGRTGTLMAYQHEQVRPDLVILGKALTGGMYPMSMVVGNRSVMTQIPAGQHSSTYAANPLASSVAIAAIDVTISSDLVERSRRLGSQLMQRLAALKCRTGTGIHVTGRGLFCALHIDETDPSGRITAQRLGRLMMKRGVVAIAAGNRVRIAPPLVITEEDLWKGVDVLESALDDL</sequence>
<feature type="non-terminal residue" evidence="10">
    <location>
        <position position="415"/>
    </location>
</feature>
<dbReference type="EC" id="2.6.1.13" evidence="4 9"/>
<evidence type="ECO:0000256" key="4">
    <source>
        <dbReference type="ARBA" id="ARBA00012924"/>
    </source>
</evidence>
<keyword evidence="6 9" id="KW-0808">Transferase</keyword>
<dbReference type="NCBIfam" id="TIGR01885">
    <property type="entry name" value="Orn_aminotrans"/>
    <property type="match status" value="1"/>
</dbReference>
<protein>
    <recommendedName>
        <fullName evidence="4 9">Ornithine aminotransferase</fullName>
        <ecNumber evidence="4 9">2.6.1.13</ecNumber>
    </recommendedName>
</protein>
<comment type="catalytic activity">
    <reaction evidence="9">
        <text>a 2-oxocarboxylate + L-ornithine = L-glutamate 5-semialdehyde + an L-alpha-amino acid</text>
        <dbReference type="Rhea" id="RHEA:13877"/>
        <dbReference type="ChEBI" id="CHEBI:35179"/>
        <dbReference type="ChEBI" id="CHEBI:46911"/>
        <dbReference type="ChEBI" id="CHEBI:58066"/>
        <dbReference type="ChEBI" id="CHEBI:59869"/>
        <dbReference type="EC" id="2.6.1.13"/>
    </reaction>
</comment>
<dbReference type="InterPro" id="IPR015424">
    <property type="entry name" value="PyrdxlP-dep_Trfase"/>
</dbReference>
<proteinExistence type="inferred from homology"/>
<dbReference type="PANTHER" id="PTHR11986:SF18">
    <property type="entry name" value="ORNITHINE AMINOTRANSFERASE, MITOCHONDRIAL"/>
    <property type="match status" value="1"/>
</dbReference>
<comment type="pathway">
    <text evidence="2 9">Amino-acid biosynthesis; L-proline biosynthesis; L-glutamate 5-semialdehyde from L-ornithine: step 1/1.</text>
</comment>
<organism evidence="10 11">
    <name type="scientific">Aspergillus luchuensis (strain CBS 106.47)</name>
    <dbReference type="NCBI Taxonomy" id="1137211"/>
    <lineage>
        <taxon>Eukaryota</taxon>
        <taxon>Fungi</taxon>
        <taxon>Dikarya</taxon>
        <taxon>Ascomycota</taxon>
        <taxon>Pezizomycotina</taxon>
        <taxon>Eurotiomycetes</taxon>
        <taxon>Eurotiomycetidae</taxon>
        <taxon>Eurotiales</taxon>
        <taxon>Aspergillaceae</taxon>
        <taxon>Aspergillus</taxon>
        <taxon>Aspergillus subgen. Circumdati</taxon>
    </lineage>
</organism>
<dbReference type="Pfam" id="PF00202">
    <property type="entry name" value="Aminotran_3"/>
    <property type="match status" value="1"/>
</dbReference>
<keyword evidence="5 9" id="KW-0032">Aminotransferase</keyword>
<dbReference type="GO" id="GO:0019544">
    <property type="term" value="P:L-arginine catabolic process to L-glutamate"/>
    <property type="evidence" value="ECO:0007669"/>
    <property type="project" value="TreeGrafter"/>
</dbReference>
<gene>
    <name evidence="10" type="ORF">ASPFODRAFT_89456</name>
</gene>
<dbReference type="PANTHER" id="PTHR11986">
    <property type="entry name" value="AMINOTRANSFERASE CLASS III"/>
    <property type="match status" value="1"/>
</dbReference>
<evidence type="ECO:0000256" key="3">
    <source>
        <dbReference type="ARBA" id="ARBA00008954"/>
    </source>
</evidence>
<dbReference type="PROSITE" id="PS00600">
    <property type="entry name" value="AA_TRANSFER_CLASS_3"/>
    <property type="match status" value="1"/>
</dbReference>
<evidence type="ECO:0000256" key="1">
    <source>
        <dbReference type="ARBA" id="ARBA00001933"/>
    </source>
</evidence>
<dbReference type="InterPro" id="IPR050103">
    <property type="entry name" value="Class-III_PLP-dep_AT"/>
</dbReference>
<evidence type="ECO:0000256" key="2">
    <source>
        <dbReference type="ARBA" id="ARBA00004998"/>
    </source>
</evidence>
<dbReference type="InterPro" id="IPR015422">
    <property type="entry name" value="PyrdxlP-dep_Trfase_small"/>
</dbReference>
<evidence type="ECO:0000256" key="8">
    <source>
        <dbReference type="RuleBase" id="RU003560"/>
    </source>
</evidence>
<name>A0A1M3T8D6_ASPLC</name>
<dbReference type="InterPro" id="IPR049704">
    <property type="entry name" value="Aminotrans_3_PPA_site"/>
</dbReference>
<evidence type="ECO:0000256" key="6">
    <source>
        <dbReference type="ARBA" id="ARBA00022679"/>
    </source>
</evidence>
<dbReference type="VEuPathDB" id="FungiDB:ASPFODRAFT_89456"/>
<dbReference type="UniPathway" id="UPA00098">
    <property type="reaction ID" value="UER00358"/>
</dbReference>
<evidence type="ECO:0000256" key="7">
    <source>
        <dbReference type="ARBA" id="ARBA00022898"/>
    </source>
</evidence>
<comment type="cofactor">
    <cofactor evidence="1 9">
        <name>pyridoxal 5'-phosphate</name>
        <dbReference type="ChEBI" id="CHEBI:597326"/>
    </cofactor>
</comment>
<comment type="similarity">
    <text evidence="3 8">Belongs to the class-III pyridoxal-phosphate-dependent aminotransferase family.</text>
</comment>
<evidence type="ECO:0000256" key="5">
    <source>
        <dbReference type="ARBA" id="ARBA00022576"/>
    </source>
</evidence>
<dbReference type="InterPro" id="IPR015421">
    <property type="entry name" value="PyrdxlP-dep_Trfase_major"/>
</dbReference>
<feature type="non-terminal residue" evidence="10">
    <location>
        <position position="1"/>
    </location>
</feature>
<dbReference type="GO" id="GO:0005737">
    <property type="term" value="C:cytoplasm"/>
    <property type="evidence" value="ECO:0007669"/>
    <property type="project" value="TreeGrafter"/>
</dbReference>
<dbReference type="SUPFAM" id="SSF53383">
    <property type="entry name" value="PLP-dependent transferases"/>
    <property type="match status" value="1"/>
</dbReference>
<accession>A0A1M3T8D6</accession>
<dbReference type="GO" id="GO:0042802">
    <property type="term" value="F:identical protein binding"/>
    <property type="evidence" value="ECO:0007669"/>
    <property type="project" value="TreeGrafter"/>
</dbReference>
<dbReference type="EMBL" id="KV878246">
    <property type="protein sequence ID" value="OJZ83021.1"/>
    <property type="molecule type" value="Genomic_DNA"/>
</dbReference>
<dbReference type="AlphaFoldDB" id="A0A1M3T8D6"/>
<dbReference type="GO" id="GO:0030170">
    <property type="term" value="F:pyridoxal phosphate binding"/>
    <property type="evidence" value="ECO:0007669"/>
    <property type="project" value="InterPro"/>
</dbReference>
<dbReference type="Gene3D" id="3.40.640.10">
    <property type="entry name" value="Type I PLP-dependent aspartate aminotransferase-like (Major domain)"/>
    <property type="match status" value="1"/>
</dbReference>
<dbReference type="Proteomes" id="UP000184063">
    <property type="component" value="Unassembled WGS sequence"/>
</dbReference>
<dbReference type="CDD" id="cd00610">
    <property type="entry name" value="OAT_like"/>
    <property type="match status" value="1"/>
</dbReference>
<reference evidence="11" key="1">
    <citation type="journal article" date="2017" name="Genome Biol.">
        <title>Comparative genomics reveals high biological diversity and specific adaptations in the industrially and medically important fungal genus Aspergillus.</title>
        <authorList>
            <person name="de Vries R.P."/>
            <person name="Riley R."/>
            <person name="Wiebenga A."/>
            <person name="Aguilar-Osorio G."/>
            <person name="Amillis S."/>
            <person name="Uchima C.A."/>
            <person name="Anderluh G."/>
            <person name="Asadollahi M."/>
            <person name="Askin M."/>
            <person name="Barry K."/>
            <person name="Battaglia E."/>
            <person name="Bayram O."/>
            <person name="Benocci T."/>
            <person name="Braus-Stromeyer S.A."/>
            <person name="Caldana C."/>
            <person name="Canovas D."/>
            <person name="Cerqueira G.C."/>
            <person name="Chen F."/>
            <person name="Chen W."/>
            <person name="Choi C."/>
            <person name="Clum A."/>
            <person name="Dos Santos R.A."/>
            <person name="Damasio A.R."/>
            <person name="Diallinas G."/>
            <person name="Emri T."/>
            <person name="Fekete E."/>
            <person name="Flipphi M."/>
            <person name="Freyberg S."/>
            <person name="Gallo A."/>
            <person name="Gournas C."/>
            <person name="Habgood R."/>
            <person name="Hainaut M."/>
            <person name="Harispe M.L."/>
            <person name="Henrissat B."/>
            <person name="Hilden K.S."/>
            <person name="Hope R."/>
            <person name="Hossain A."/>
            <person name="Karabika E."/>
            <person name="Karaffa L."/>
            <person name="Karanyi Z."/>
            <person name="Krasevec N."/>
            <person name="Kuo A."/>
            <person name="Kusch H."/>
            <person name="LaButti K."/>
            <person name="Lagendijk E.L."/>
            <person name="Lapidus A."/>
            <person name="Levasseur A."/>
            <person name="Lindquist E."/>
            <person name="Lipzen A."/>
            <person name="Logrieco A.F."/>
            <person name="MacCabe A."/>
            <person name="Maekelae M.R."/>
            <person name="Malavazi I."/>
            <person name="Melin P."/>
            <person name="Meyer V."/>
            <person name="Mielnichuk N."/>
            <person name="Miskei M."/>
            <person name="Molnar A.P."/>
            <person name="Mule G."/>
            <person name="Ngan C.Y."/>
            <person name="Orejas M."/>
            <person name="Orosz E."/>
            <person name="Ouedraogo J.P."/>
            <person name="Overkamp K.M."/>
            <person name="Park H.-S."/>
            <person name="Perrone G."/>
            <person name="Piumi F."/>
            <person name="Punt P.J."/>
            <person name="Ram A.F."/>
            <person name="Ramon A."/>
            <person name="Rauscher S."/>
            <person name="Record E."/>
            <person name="Riano-Pachon D.M."/>
            <person name="Robert V."/>
            <person name="Roehrig J."/>
            <person name="Ruller R."/>
            <person name="Salamov A."/>
            <person name="Salih N.S."/>
            <person name="Samson R.A."/>
            <person name="Sandor E."/>
            <person name="Sanguinetti M."/>
            <person name="Schuetze T."/>
            <person name="Sepcic K."/>
            <person name="Shelest E."/>
            <person name="Sherlock G."/>
            <person name="Sophianopoulou V."/>
            <person name="Squina F.M."/>
            <person name="Sun H."/>
            <person name="Susca A."/>
            <person name="Todd R.B."/>
            <person name="Tsang A."/>
            <person name="Unkles S.E."/>
            <person name="van de Wiele N."/>
            <person name="van Rossen-Uffink D."/>
            <person name="Oliveira J.V."/>
            <person name="Vesth T.C."/>
            <person name="Visser J."/>
            <person name="Yu J.-H."/>
            <person name="Zhou M."/>
            <person name="Andersen M.R."/>
            <person name="Archer D.B."/>
            <person name="Baker S.E."/>
            <person name="Benoit I."/>
            <person name="Brakhage A.A."/>
            <person name="Braus G.H."/>
            <person name="Fischer R."/>
            <person name="Frisvad J.C."/>
            <person name="Goldman G.H."/>
            <person name="Houbraken J."/>
            <person name="Oakley B."/>
            <person name="Pocsi I."/>
            <person name="Scazzocchio C."/>
            <person name="Seiboth B."/>
            <person name="vanKuyk P.A."/>
            <person name="Wortman J."/>
            <person name="Dyer P.S."/>
            <person name="Grigoriev I.V."/>
        </authorList>
    </citation>
    <scope>NUCLEOTIDE SEQUENCE [LARGE SCALE GENOMIC DNA]</scope>
    <source>
        <strain evidence="11">CBS 106.47</strain>
    </source>
</reference>
<dbReference type="PIRSF" id="PIRSF000521">
    <property type="entry name" value="Transaminase_4ab_Lys_Orn"/>
    <property type="match status" value="1"/>
</dbReference>
<dbReference type="GO" id="GO:0004587">
    <property type="term" value="F:ornithine aminotransferase activity"/>
    <property type="evidence" value="ECO:0007669"/>
    <property type="project" value="UniProtKB-EC"/>
</dbReference>
<dbReference type="InterPro" id="IPR005814">
    <property type="entry name" value="Aminotrans_3"/>
</dbReference>
<dbReference type="GO" id="GO:0055129">
    <property type="term" value="P:L-proline biosynthetic process"/>
    <property type="evidence" value="ECO:0007669"/>
    <property type="project" value="UniProtKB-UniPathway"/>
</dbReference>